<reference evidence="1" key="1">
    <citation type="submission" date="2021-05" db="EMBL/GenBank/DDBJ databases">
        <authorList>
            <person name="Pan Q."/>
            <person name="Jouanno E."/>
            <person name="Zahm M."/>
            <person name="Klopp C."/>
            <person name="Cabau C."/>
            <person name="Louis A."/>
            <person name="Berthelot C."/>
            <person name="Parey E."/>
            <person name="Roest Crollius H."/>
            <person name="Montfort J."/>
            <person name="Robinson-Rechavi M."/>
            <person name="Bouchez O."/>
            <person name="Lampietro C."/>
            <person name="Lopez Roques C."/>
            <person name="Donnadieu C."/>
            <person name="Postlethwait J."/>
            <person name="Bobe J."/>
            <person name="Dillon D."/>
            <person name="Chandos A."/>
            <person name="von Hippel F."/>
            <person name="Guiguen Y."/>
        </authorList>
    </citation>
    <scope>NUCLEOTIDE SEQUENCE</scope>
    <source>
        <strain evidence="1">YG-Jan2019</strain>
    </source>
</reference>
<name>A0ACC2FFI6_DALPE</name>
<accession>A0ACC2FFI6</accession>
<keyword evidence="2" id="KW-1185">Reference proteome</keyword>
<evidence type="ECO:0000313" key="2">
    <source>
        <dbReference type="Proteomes" id="UP001157502"/>
    </source>
</evidence>
<sequence length="128" mass="14872">MCPQDWIRFGCSCYYVSTVNKTWAASRQDCLDRGADLVIINSREEQAFLRSINCRAWIGMTDSDVKFTWRWVDGTLLTTSYWRNVEPNNQGGSEDCVEIWPYLSDPLLGWNDQPCDYQQSSICERPII</sequence>
<proteinExistence type="predicted"/>
<gene>
    <name evidence="1" type="ORF">DPEC_G00296560</name>
</gene>
<organism evidence="1 2">
    <name type="scientific">Dallia pectoralis</name>
    <name type="common">Alaska blackfish</name>
    <dbReference type="NCBI Taxonomy" id="75939"/>
    <lineage>
        <taxon>Eukaryota</taxon>
        <taxon>Metazoa</taxon>
        <taxon>Chordata</taxon>
        <taxon>Craniata</taxon>
        <taxon>Vertebrata</taxon>
        <taxon>Euteleostomi</taxon>
        <taxon>Actinopterygii</taxon>
        <taxon>Neopterygii</taxon>
        <taxon>Teleostei</taxon>
        <taxon>Protacanthopterygii</taxon>
        <taxon>Esociformes</taxon>
        <taxon>Umbridae</taxon>
        <taxon>Dallia</taxon>
    </lineage>
</organism>
<evidence type="ECO:0000313" key="1">
    <source>
        <dbReference type="EMBL" id="KAJ7990078.1"/>
    </source>
</evidence>
<comment type="caution">
    <text evidence="1">The sequence shown here is derived from an EMBL/GenBank/DDBJ whole genome shotgun (WGS) entry which is preliminary data.</text>
</comment>
<protein>
    <submittedName>
        <fullName evidence="1">Uncharacterized protein</fullName>
    </submittedName>
</protein>
<dbReference type="EMBL" id="CM055755">
    <property type="protein sequence ID" value="KAJ7990078.1"/>
    <property type="molecule type" value="Genomic_DNA"/>
</dbReference>
<dbReference type="Proteomes" id="UP001157502">
    <property type="component" value="Chromosome 28"/>
</dbReference>